<dbReference type="KEGG" id="sre:PTSG_02564"/>
<dbReference type="SMART" id="SM01388">
    <property type="entry name" value="Mob1_phocein"/>
    <property type="match status" value="1"/>
</dbReference>
<proteinExistence type="predicted"/>
<dbReference type="AlphaFoldDB" id="F2U2N3"/>
<name>F2U2N3_SALR5</name>
<dbReference type="GeneID" id="16076655"/>
<dbReference type="RefSeq" id="XP_004996060.1">
    <property type="nucleotide sequence ID" value="XM_004996003.1"/>
</dbReference>
<evidence type="ECO:0008006" key="3">
    <source>
        <dbReference type="Google" id="ProtNLM"/>
    </source>
</evidence>
<organism evidence="2">
    <name type="scientific">Salpingoeca rosetta (strain ATCC 50818 / BSB-021)</name>
    <dbReference type="NCBI Taxonomy" id="946362"/>
    <lineage>
        <taxon>Eukaryota</taxon>
        <taxon>Choanoflagellata</taxon>
        <taxon>Craspedida</taxon>
        <taxon>Salpingoecidae</taxon>
        <taxon>Salpingoeca</taxon>
    </lineage>
</organism>
<dbReference type="eggNOG" id="KOG1852">
    <property type="taxonomic scope" value="Eukaryota"/>
</dbReference>
<evidence type="ECO:0000313" key="2">
    <source>
        <dbReference type="Proteomes" id="UP000007799"/>
    </source>
</evidence>
<evidence type="ECO:0000313" key="1">
    <source>
        <dbReference type="EMBL" id="EGD81877.1"/>
    </source>
</evidence>
<dbReference type="InterPro" id="IPR005301">
    <property type="entry name" value="MOB_kinase_act_fam"/>
</dbReference>
<dbReference type="Proteomes" id="UP000007799">
    <property type="component" value="Unassembled WGS sequence"/>
</dbReference>
<dbReference type="InterPro" id="IPR036703">
    <property type="entry name" value="MOB_kinase_act_sf"/>
</dbReference>
<reference evidence="1" key="1">
    <citation type="submission" date="2009-08" db="EMBL/GenBank/DDBJ databases">
        <title>Annotation of Salpingoeca rosetta.</title>
        <authorList>
            <consortium name="The Broad Institute Genome Sequencing Platform"/>
            <person name="Russ C."/>
            <person name="Cuomo C."/>
            <person name="Burger G."/>
            <person name="Gray M.W."/>
            <person name="Holland P.W.H."/>
            <person name="King N."/>
            <person name="Lang F.B.F."/>
            <person name="Roger A.J."/>
            <person name="Ruiz-Trillo I."/>
            <person name="Young S.K."/>
            <person name="Zeng Q."/>
            <person name="Gargeya S."/>
            <person name="Alvarado L."/>
            <person name="Berlin A."/>
            <person name="Chapman S.B."/>
            <person name="Chen Z."/>
            <person name="Freedman E."/>
            <person name="Gellesch M."/>
            <person name="Goldberg J."/>
            <person name="Griggs A."/>
            <person name="Gujja S."/>
            <person name="Heilman E."/>
            <person name="Heiman D."/>
            <person name="Howarth C."/>
            <person name="Mehta T."/>
            <person name="Neiman D."/>
            <person name="Pearson M."/>
            <person name="Roberts A."/>
            <person name="Saif S."/>
            <person name="Shea T."/>
            <person name="Shenoy N."/>
            <person name="Sisk P."/>
            <person name="Stolte C."/>
            <person name="Sykes S."/>
            <person name="White J."/>
            <person name="Yandava C."/>
            <person name="Haas B."/>
            <person name="Nusbaum C."/>
            <person name="Birren B."/>
        </authorList>
    </citation>
    <scope>NUCLEOTIDE SEQUENCE [LARGE SCALE GENOMIC DNA]</scope>
    <source>
        <strain evidence="1">ATCC 50818</strain>
    </source>
</reference>
<dbReference type="Gene3D" id="1.20.140.30">
    <property type="entry name" value="MOB kinase activator"/>
    <property type="match status" value="1"/>
</dbReference>
<dbReference type="Pfam" id="PF03637">
    <property type="entry name" value="Mob1_phocein"/>
    <property type="match status" value="1"/>
</dbReference>
<sequence>MAMVDASLEVEQLIDKRAANPHISNDNFVEVPEDVEEPVWKYELLRYFTVQLSDLAVQLSEECSADTCPDMRASEEWQFLCACHSTPQECSAISYMMHNLQQAENTLAGERFFESRLRVSPAGMKQVDTYTRRLYRILAHAYFQHRSCFDAFEAKTRIHGRYHAFATRFHLISKEHLIIPAP</sequence>
<dbReference type="SUPFAM" id="SSF101152">
    <property type="entry name" value="Mob1/phocein"/>
    <property type="match status" value="1"/>
</dbReference>
<dbReference type="EMBL" id="GL832960">
    <property type="protein sequence ID" value="EGD81877.1"/>
    <property type="molecule type" value="Genomic_DNA"/>
</dbReference>
<gene>
    <name evidence="1" type="ORF">PTSG_02564</name>
</gene>
<dbReference type="PANTHER" id="PTHR22599">
    <property type="entry name" value="MPS ONE BINDER KINASE ACTIVATOR-LIKE MOB"/>
    <property type="match status" value="1"/>
</dbReference>
<dbReference type="FunCoup" id="F2U2N3">
    <property type="interactions" value="1135"/>
</dbReference>
<keyword evidence="2" id="KW-1185">Reference proteome</keyword>
<dbReference type="InParanoid" id="F2U2N3"/>
<dbReference type="OrthoDB" id="10262609at2759"/>
<dbReference type="STRING" id="946362.F2U2N3"/>
<dbReference type="OMA" id="ATCTQMT"/>
<accession>F2U2N3</accession>
<protein>
    <recommendedName>
        <fullName evidence="3">Mob1/phocein family protein</fullName>
    </recommendedName>
</protein>